<dbReference type="Gene3D" id="3.90.1720.10">
    <property type="entry name" value="endopeptidase domain like (from Nostoc punctiforme)"/>
    <property type="match status" value="1"/>
</dbReference>
<dbReference type="RefSeq" id="WP_121093099.1">
    <property type="nucleotide sequence ID" value="NZ_UIHC01000003.1"/>
</dbReference>
<name>A0A3B0MPH3_9RHOB</name>
<dbReference type="EMBL" id="UIHC01000003">
    <property type="protein sequence ID" value="SUZ30804.1"/>
    <property type="molecule type" value="Genomic_DNA"/>
</dbReference>
<proteinExistence type="predicted"/>
<keyword evidence="2" id="KW-1185">Reference proteome</keyword>
<dbReference type="AlphaFoldDB" id="A0A3B0MPH3"/>
<dbReference type="Pfam" id="PF05708">
    <property type="entry name" value="Peptidase_C92"/>
    <property type="match status" value="1"/>
</dbReference>
<dbReference type="OrthoDB" id="1550427at2"/>
<dbReference type="InterPro" id="IPR038765">
    <property type="entry name" value="Papain-like_cys_pep_sf"/>
</dbReference>
<gene>
    <name evidence="1" type="ORF">ROE7235_00531</name>
</gene>
<dbReference type="SUPFAM" id="SSF54001">
    <property type="entry name" value="Cysteine proteinases"/>
    <property type="match status" value="1"/>
</dbReference>
<organism evidence="1 2">
    <name type="scientific">Roseinatronobacter ekhonensis</name>
    <dbReference type="NCBI Taxonomy" id="254356"/>
    <lineage>
        <taxon>Bacteria</taxon>
        <taxon>Pseudomonadati</taxon>
        <taxon>Pseudomonadota</taxon>
        <taxon>Alphaproteobacteria</taxon>
        <taxon>Rhodobacterales</taxon>
        <taxon>Paracoccaceae</taxon>
        <taxon>Roseinatronobacter</taxon>
    </lineage>
</organism>
<reference evidence="2" key="1">
    <citation type="submission" date="2018-08" db="EMBL/GenBank/DDBJ databases">
        <authorList>
            <person name="Rodrigo-Torres L."/>
            <person name="Arahal R. D."/>
            <person name="Lucena T."/>
        </authorList>
    </citation>
    <scope>NUCLEOTIDE SEQUENCE [LARGE SCALE GENOMIC DNA]</scope>
    <source>
        <strain evidence="2">CECT 7235</strain>
    </source>
</reference>
<sequence length="257" mass="29259">MSDTSSILDRIGQTLGRWLERDRVEFEPRAALDPDTLVRSLRRGDVLLVEGRAKISTAIKYLTQSTWSHAAVYIGDMLPDQGPHMLVEATLQDGVHAVPLSKYERANFRICRAVGLSESERDAVARFMIARLGYEYDLRNIIDLARYLFPTPPIPIRFRRRMLALGSGDPTRAICSSLVAQAFQSVRYPVLPDIRRSRAHGSDYSRREIFHIRHHSLFVPRDFDLSPYFEIVKPSIRNGFDHAVIEWAAPSEAKNLG</sequence>
<accession>A0A3B0MPH3</accession>
<dbReference type="InterPro" id="IPR024453">
    <property type="entry name" value="Peptidase_C92"/>
</dbReference>
<evidence type="ECO:0000313" key="1">
    <source>
        <dbReference type="EMBL" id="SUZ30804.1"/>
    </source>
</evidence>
<evidence type="ECO:0008006" key="3">
    <source>
        <dbReference type="Google" id="ProtNLM"/>
    </source>
</evidence>
<evidence type="ECO:0000313" key="2">
    <source>
        <dbReference type="Proteomes" id="UP000272908"/>
    </source>
</evidence>
<dbReference type="Proteomes" id="UP000272908">
    <property type="component" value="Unassembled WGS sequence"/>
</dbReference>
<protein>
    <recommendedName>
        <fullName evidence="3">Lipo-like protein</fullName>
    </recommendedName>
</protein>